<organism evidence="1 2">
    <name type="scientific">[Clostridium] fimetarium</name>
    <dbReference type="NCBI Taxonomy" id="99656"/>
    <lineage>
        <taxon>Bacteria</taxon>
        <taxon>Bacillati</taxon>
        <taxon>Bacillota</taxon>
        <taxon>Clostridia</taxon>
        <taxon>Lachnospirales</taxon>
        <taxon>Lachnospiraceae</taxon>
    </lineage>
</organism>
<evidence type="ECO:0000313" key="2">
    <source>
        <dbReference type="Proteomes" id="UP000199701"/>
    </source>
</evidence>
<dbReference type="EMBL" id="FOJI01000014">
    <property type="protein sequence ID" value="SEW38819.1"/>
    <property type="molecule type" value="Genomic_DNA"/>
</dbReference>
<evidence type="ECO:0008006" key="3">
    <source>
        <dbReference type="Google" id="ProtNLM"/>
    </source>
</evidence>
<proteinExistence type="predicted"/>
<dbReference type="AlphaFoldDB" id="A0A1I0RD78"/>
<gene>
    <name evidence="1" type="ORF">SAMN05421659_11445</name>
</gene>
<dbReference type="STRING" id="99656.SAMN05421659_11445"/>
<sequence length="172" mass="19918">MKYVYVDDAVKMLNTSKGTLDFKRYKKRFVPSARIGKRVLYSVDQINQFLEDEVYDTSNNKIIMFIGEGSPLAEFPYQINKSTDDCEIIFFDTSLHICCALEDEIFKSLVDGIVSRRVYTLILLEEDFEGNEFLLEFLENLCKSARVLCSVTDRVETIEIINSDGEVLQYEE</sequence>
<dbReference type="Proteomes" id="UP000199701">
    <property type="component" value="Unassembled WGS sequence"/>
</dbReference>
<dbReference type="RefSeq" id="WP_092455891.1">
    <property type="nucleotide sequence ID" value="NZ_FOJI01000014.1"/>
</dbReference>
<evidence type="ECO:0000313" key="1">
    <source>
        <dbReference type="EMBL" id="SEW38819.1"/>
    </source>
</evidence>
<keyword evidence="2" id="KW-1185">Reference proteome</keyword>
<reference evidence="1 2" key="1">
    <citation type="submission" date="2016-10" db="EMBL/GenBank/DDBJ databases">
        <authorList>
            <person name="de Groot N.N."/>
        </authorList>
    </citation>
    <scope>NUCLEOTIDE SEQUENCE [LARGE SCALE GENOMIC DNA]</scope>
    <source>
        <strain evidence="1 2">DSM 9179</strain>
    </source>
</reference>
<name>A0A1I0RD78_9FIRM</name>
<accession>A0A1I0RD78</accession>
<protein>
    <recommendedName>
        <fullName evidence="3">Helix-turn-helix domain-containing protein</fullName>
    </recommendedName>
</protein>